<feature type="transmembrane region" description="Helical" evidence="8">
    <location>
        <begin position="129"/>
        <end position="146"/>
    </location>
</feature>
<evidence type="ECO:0000256" key="7">
    <source>
        <dbReference type="ARBA" id="ARBA00023136"/>
    </source>
</evidence>
<keyword evidence="2" id="KW-0813">Transport</keyword>
<keyword evidence="4" id="KW-0997">Cell inner membrane</keyword>
<gene>
    <name evidence="9" type="ORF">ACFYKT_19175</name>
</gene>
<dbReference type="CDD" id="cd06579">
    <property type="entry name" value="TM_PBP1_transp_AraH_like"/>
    <property type="match status" value="1"/>
</dbReference>
<accession>A0ABW6K638</accession>
<feature type="transmembrane region" description="Helical" evidence="8">
    <location>
        <begin position="273"/>
        <end position="291"/>
    </location>
</feature>
<feature type="transmembrane region" description="Helical" evidence="8">
    <location>
        <begin position="218"/>
        <end position="241"/>
    </location>
</feature>
<evidence type="ECO:0000256" key="1">
    <source>
        <dbReference type="ARBA" id="ARBA00004651"/>
    </source>
</evidence>
<evidence type="ECO:0000256" key="5">
    <source>
        <dbReference type="ARBA" id="ARBA00022692"/>
    </source>
</evidence>
<keyword evidence="6 8" id="KW-1133">Transmembrane helix</keyword>
<sequence>MEAQLEKSKPNFDISKLLRVYGTLIGLIILILVFSILSPSFFSYSNALTILRQISMLMIISTGLTVVMITKKIDLSIGYVASAIGVLLGALIVDAGMSMMTAVIIALVIGAIIGCINGFFVAYMGIPDFIATLGIGFLVAGLNQAYTHGHPISGFPDVFGIFGSWYLFGIPTSIFIMAIFLLIIHIFLYRARNGRYIHAIGSNEEATMLSGVNTKWNLMLAFIVCGIGAALTAVVLTSHMAGASPTAGEFMLLDAIAVVFLGGTAFKNGEPNLAGTLVGALIIGVLVNGLTLLNVPYYFQDVTKGILIILAVSITSLQRIRKS</sequence>
<evidence type="ECO:0000256" key="4">
    <source>
        <dbReference type="ARBA" id="ARBA00022519"/>
    </source>
</evidence>
<feature type="transmembrane region" description="Helical" evidence="8">
    <location>
        <begin position="247"/>
        <end position="266"/>
    </location>
</feature>
<comment type="caution">
    <text evidence="9">The sequence shown here is derived from an EMBL/GenBank/DDBJ whole genome shotgun (WGS) entry which is preliminary data.</text>
</comment>
<feature type="transmembrane region" description="Helical" evidence="8">
    <location>
        <begin position="20"/>
        <end position="44"/>
    </location>
</feature>
<dbReference type="RefSeq" id="WP_389222816.1">
    <property type="nucleotide sequence ID" value="NZ_JBIACJ010000014.1"/>
</dbReference>
<comment type="subcellular location">
    <subcellularLocation>
        <location evidence="1">Cell membrane</location>
        <topology evidence="1">Multi-pass membrane protein</topology>
    </subcellularLocation>
</comment>
<dbReference type="InterPro" id="IPR001851">
    <property type="entry name" value="ABC_transp_permease"/>
</dbReference>
<proteinExistence type="predicted"/>
<evidence type="ECO:0000313" key="9">
    <source>
        <dbReference type="EMBL" id="MFE8698433.1"/>
    </source>
</evidence>
<feature type="transmembrane region" description="Helical" evidence="8">
    <location>
        <begin position="166"/>
        <end position="188"/>
    </location>
</feature>
<evidence type="ECO:0000313" key="10">
    <source>
        <dbReference type="Proteomes" id="UP001601058"/>
    </source>
</evidence>
<feature type="transmembrane region" description="Helical" evidence="8">
    <location>
        <begin position="76"/>
        <end position="93"/>
    </location>
</feature>
<evidence type="ECO:0000256" key="3">
    <source>
        <dbReference type="ARBA" id="ARBA00022475"/>
    </source>
</evidence>
<dbReference type="Proteomes" id="UP001601058">
    <property type="component" value="Unassembled WGS sequence"/>
</dbReference>
<protein>
    <submittedName>
        <fullName evidence="9">ABC transporter permease</fullName>
    </submittedName>
</protein>
<evidence type="ECO:0000256" key="2">
    <source>
        <dbReference type="ARBA" id="ARBA00022448"/>
    </source>
</evidence>
<dbReference type="EMBL" id="JBIACJ010000014">
    <property type="protein sequence ID" value="MFE8698433.1"/>
    <property type="molecule type" value="Genomic_DNA"/>
</dbReference>
<feature type="transmembrane region" description="Helical" evidence="8">
    <location>
        <begin position="99"/>
        <end position="122"/>
    </location>
</feature>
<keyword evidence="5 8" id="KW-0812">Transmembrane</keyword>
<keyword evidence="7 8" id="KW-0472">Membrane</keyword>
<dbReference type="PANTHER" id="PTHR32196:SF21">
    <property type="entry name" value="ABC TRANSPORTER PERMEASE PROTEIN YPHD-RELATED"/>
    <property type="match status" value="1"/>
</dbReference>
<evidence type="ECO:0000256" key="6">
    <source>
        <dbReference type="ARBA" id="ARBA00022989"/>
    </source>
</evidence>
<dbReference type="Pfam" id="PF02653">
    <property type="entry name" value="BPD_transp_2"/>
    <property type="match status" value="1"/>
</dbReference>
<organism evidence="9 10">
    <name type="scientific">Cytobacillus mangrovibacter</name>
    <dbReference type="NCBI Taxonomy" id="3299024"/>
    <lineage>
        <taxon>Bacteria</taxon>
        <taxon>Bacillati</taxon>
        <taxon>Bacillota</taxon>
        <taxon>Bacilli</taxon>
        <taxon>Bacillales</taxon>
        <taxon>Bacillaceae</taxon>
        <taxon>Cytobacillus</taxon>
    </lineage>
</organism>
<keyword evidence="10" id="KW-1185">Reference proteome</keyword>
<feature type="transmembrane region" description="Helical" evidence="8">
    <location>
        <begin position="50"/>
        <end position="69"/>
    </location>
</feature>
<keyword evidence="3" id="KW-1003">Cell membrane</keyword>
<name>A0ABW6K638_9BACI</name>
<dbReference type="PANTHER" id="PTHR32196">
    <property type="entry name" value="ABC TRANSPORTER PERMEASE PROTEIN YPHD-RELATED-RELATED"/>
    <property type="match status" value="1"/>
</dbReference>
<evidence type="ECO:0000256" key="8">
    <source>
        <dbReference type="SAM" id="Phobius"/>
    </source>
</evidence>
<reference evidence="9 10" key="1">
    <citation type="submission" date="2024-08" db="EMBL/GenBank/DDBJ databases">
        <title>Two novel Cytobacillus novel species.</title>
        <authorList>
            <person name="Liu G."/>
        </authorList>
    </citation>
    <scope>NUCLEOTIDE SEQUENCE [LARGE SCALE GENOMIC DNA]</scope>
    <source>
        <strain evidence="9 10">FJAT-53684</strain>
    </source>
</reference>